<dbReference type="Proteomes" id="UP000436302">
    <property type="component" value="Unassembled WGS sequence"/>
</dbReference>
<feature type="region of interest" description="Disordered" evidence="1">
    <location>
        <begin position="1"/>
        <end position="24"/>
    </location>
</feature>
<dbReference type="AlphaFoldDB" id="A0A6I1UIQ8"/>
<proteinExistence type="predicted"/>
<evidence type="ECO:0000313" key="2">
    <source>
        <dbReference type="EMBL" id="MQP83179.1"/>
    </source>
</evidence>
<evidence type="ECO:0000313" key="3">
    <source>
        <dbReference type="Proteomes" id="UP000436302"/>
    </source>
</evidence>
<organism evidence="2 3">
    <name type="scientific">Streptococcus mitis</name>
    <dbReference type="NCBI Taxonomy" id="28037"/>
    <lineage>
        <taxon>Bacteria</taxon>
        <taxon>Bacillati</taxon>
        <taxon>Bacillota</taxon>
        <taxon>Bacilli</taxon>
        <taxon>Lactobacillales</taxon>
        <taxon>Streptococcaceae</taxon>
        <taxon>Streptococcus</taxon>
        <taxon>Streptococcus mitis group</taxon>
    </lineage>
</organism>
<dbReference type="EMBL" id="WIJV01000030">
    <property type="protein sequence ID" value="MQP83179.1"/>
    <property type="molecule type" value="Genomic_DNA"/>
</dbReference>
<evidence type="ECO:0000256" key="1">
    <source>
        <dbReference type="SAM" id="MobiDB-lite"/>
    </source>
</evidence>
<protein>
    <submittedName>
        <fullName evidence="2">Uncharacterized protein</fullName>
    </submittedName>
</protein>
<accession>A0A6I1UIQ8</accession>
<dbReference type="RefSeq" id="WP_153210133.1">
    <property type="nucleotide sequence ID" value="NZ_WIJG01000075.1"/>
</dbReference>
<comment type="caution">
    <text evidence="2">The sequence shown here is derived from an EMBL/GenBank/DDBJ whole genome shotgun (WGS) entry which is preliminary data.</text>
</comment>
<name>A0A6I1UIQ8_STRMT</name>
<dbReference type="InterPro" id="IPR044929">
    <property type="entry name" value="DNA/RNA_non-sp_Endonuclease_sf"/>
</dbReference>
<reference evidence="2 3" key="1">
    <citation type="submission" date="2019-10" db="EMBL/GenBank/DDBJ databases">
        <title>Streptococcus mitis of the oral and urogenital tracts.</title>
        <authorList>
            <person name="Price T."/>
            <person name="Mores C.R."/>
            <person name="Putonti C."/>
            <person name="Wolfe A.J."/>
        </authorList>
    </citation>
    <scope>NUCLEOTIDE SEQUENCE [LARGE SCALE GENOMIC DNA]</scope>
    <source>
        <strain evidence="2 3">SM39</strain>
    </source>
</reference>
<sequence length="98" mass="11748">MKKIENFFSKGNKRNITPQDPKANRNSKAFVGQLHFEQIVKNFLDDNGNFDREVYYEIEEYRKESLILGRRIYINLKNKSNSNEKIIHVFIPEERRKG</sequence>
<dbReference type="Gene3D" id="3.40.570.10">
    <property type="entry name" value="Extracellular Endonuclease, subunit A"/>
    <property type="match status" value="1"/>
</dbReference>
<gene>
    <name evidence="2" type="ORF">GEZ78_06225</name>
</gene>